<name>A0A0T6BFH4_9SCAR</name>
<feature type="non-terminal residue" evidence="1">
    <location>
        <position position="248"/>
    </location>
</feature>
<reference evidence="1 2" key="1">
    <citation type="submission" date="2015-09" db="EMBL/GenBank/DDBJ databases">
        <title>Draft genome of the scarab beetle Oryctes borbonicus.</title>
        <authorList>
            <person name="Meyer J.M."/>
            <person name="Markov G.V."/>
            <person name="Baskaran P."/>
            <person name="Herrmann M."/>
            <person name="Sommer R.J."/>
            <person name="Roedelsperger C."/>
        </authorList>
    </citation>
    <scope>NUCLEOTIDE SEQUENCE [LARGE SCALE GENOMIC DNA]</scope>
    <source>
        <strain evidence="1">OB123</strain>
        <tissue evidence="1">Whole animal</tissue>
    </source>
</reference>
<accession>A0A0T6BFH4</accession>
<dbReference type="Proteomes" id="UP000051574">
    <property type="component" value="Unassembled WGS sequence"/>
</dbReference>
<comment type="caution">
    <text evidence="1">The sequence shown here is derived from an EMBL/GenBank/DDBJ whole genome shotgun (WGS) entry which is preliminary data.</text>
</comment>
<dbReference type="SUPFAM" id="SSF51197">
    <property type="entry name" value="Clavaminate synthase-like"/>
    <property type="match status" value="1"/>
</dbReference>
<protein>
    <submittedName>
        <fullName evidence="1">Uncharacterized protein</fullName>
    </submittedName>
</protein>
<keyword evidence="2" id="KW-1185">Reference proteome</keyword>
<gene>
    <name evidence="1" type="ORF">AMK59_193</name>
</gene>
<evidence type="ECO:0000313" key="2">
    <source>
        <dbReference type="Proteomes" id="UP000051574"/>
    </source>
</evidence>
<evidence type="ECO:0000313" key="1">
    <source>
        <dbReference type="EMBL" id="KRT86086.1"/>
    </source>
</evidence>
<sequence length="248" mass="28474">MNSKRDFPRKLFNLIKHHKELEDSVVDVNPVIRNTFKEVYKACREESIDKTHQIKIDSVVDYLNEQLHMGHWSSVPLTMRKAFFASSFLKVIVALQLDSSIEALYEALKCIDLGILLGHPLDNDSKLLTDAANFINGELVKVDSVKLEATVAGDRKRKHDFSFHEFDNLKGIEVTSRSLPSLECFLKEFYHPESPVKIKDSINHWPALTKWTNISYILNIAGNRTVPIEIGSQYSDENWSQKLMTLKE</sequence>
<proteinExistence type="predicted"/>
<organism evidence="1 2">
    <name type="scientific">Oryctes borbonicus</name>
    <dbReference type="NCBI Taxonomy" id="1629725"/>
    <lineage>
        <taxon>Eukaryota</taxon>
        <taxon>Metazoa</taxon>
        <taxon>Ecdysozoa</taxon>
        <taxon>Arthropoda</taxon>
        <taxon>Hexapoda</taxon>
        <taxon>Insecta</taxon>
        <taxon>Pterygota</taxon>
        <taxon>Neoptera</taxon>
        <taxon>Endopterygota</taxon>
        <taxon>Coleoptera</taxon>
        <taxon>Polyphaga</taxon>
        <taxon>Scarabaeiformia</taxon>
        <taxon>Scarabaeidae</taxon>
        <taxon>Dynastinae</taxon>
        <taxon>Oryctes</taxon>
    </lineage>
</organism>
<dbReference type="OrthoDB" id="47172at2759"/>
<dbReference type="AlphaFoldDB" id="A0A0T6BFH4"/>
<dbReference type="EMBL" id="LJIG01000854">
    <property type="protein sequence ID" value="KRT86086.1"/>
    <property type="molecule type" value="Genomic_DNA"/>
</dbReference>
<dbReference type="Gene3D" id="2.60.120.650">
    <property type="entry name" value="Cupin"/>
    <property type="match status" value="1"/>
</dbReference>